<keyword evidence="3" id="KW-1185">Reference proteome</keyword>
<proteinExistence type="predicted"/>
<dbReference type="PANTHER" id="PTHR11895">
    <property type="entry name" value="TRANSAMIDASE"/>
    <property type="match status" value="1"/>
</dbReference>
<feature type="non-terminal residue" evidence="2">
    <location>
        <position position="1"/>
    </location>
</feature>
<dbReference type="AlphaFoldDB" id="A0A8S4Q2R7"/>
<dbReference type="SUPFAM" id="SSF75304">
    <property type="entry name" value="Amidase signature (AS) enzymes"/>
    <property type="match status" value="1"/>
</dbReference>
<dbReference type="PANTHER" id="PTHR11895:SF170">
    <property type="entry name" value="AMIDASE"/>
    <property type="match status" value="1"/>
</dbReference>
<evidence type="ECO:0000313" key="3">
    <source>
        <dbReference type="Proteomes" id="UP000749559"/>
    </source>
</evidence>
<protein>
    <recommendedName>
        <fullName evidence="1">Amidase domain-containing protein</fullName>
    </recommendedName>
</protein>
<dbReference type="Pfam" id="PF01425">
    <property type="entry name" value="Amidase"/>
    <property type="match status" value="1"/>
</dbReference>
<dbReference type="GO" id="GO:0003824">
    <property type="term" value="F:catalytic activity"/>
    <property type="evidence" value="ECO:0007669"/>
    <property type="project" value="InterPro"/>
</dbReference>
<dbReference type="EMBL" id="CAIIXF020000012">
    <property type="protein sequence ID" value="CAH1801049.1"/>
    <property type="molecule type" value="Genomic_DNA"/>
</dbReference>
<organism evidence="2 3">
    <name type="scientific">Owenia fusiformis</name>
    <name type="common">Polychaete worm</name>
    <dbReference type="NCBI Taxonomy" id="6347"/>
    <lineage>
        <taxon>Eukaryota</taxon>
        <taxon>Metazoa</taxon>
        <taxon>Spiralia</taxon>
        <taxon>Lophotrochozoa</taxon>
        <taxon>Annelida</taxon>
        <taxon>Polychaeta</taxon>
        <taxon>Sedentaria</taxon>
        <taxon>Canalipalpata</taxon>
        <taxon>Sabellida</taxon>
        <taxon>Oweniida</taxon>
        <taxon>Oweniidae</taxon>
        <taxon>Owenia</taxon>
    </lineage>
</organism>
<dbReference type="Gene3D" id="3.90.1300.10">
    <property type="entry name" value="Amidase signature (AS) domain"/>
    <property type="match status" value="1"/>
</dbReference>
<dbReference type="InterPro" id="IPR023631">
    <property type="entry name" value="Amidase_dom"/>
</dbReference>
<evidence type="ECO:0000313" key="2">
    <source>
        <dbReference type="EMBL" id="CAH1801049.1"/>
    </source>
</evidence>
<dbReference type="InterPro" id="IPR036928">
    <property type="entry name" value="AS_sf"/>
</dbReference>
<accession>A0A8S4Q2R7</accession>
<sequence length="109" mass="11640">KAQNLCKALTDEYNKALEKVDVLIMPTCHYKAPKLPAASLLDDVNELLTEAFSMVRNTVASNSTGHPSISVNAGFSEGLPVGALITGRHHEDATVLRVAKTLESGPRPS</sequence>
<dbReference type="Proteomes" id="UP000749559">
    <property type="component" value="Unassembled WGS sequence"/>
</dbReference>
<dbReference type="InterPro" id="IPR000120">
    <property type="entry name" value="Amidase"/>
</dbReference>
<evidence type="ECO:0000259" key="1">
    <source>
        <dbReference type="Pfam" id="PF01425"/>
    </source>
</evidence>
<feature type="domain" description="Amidase" evidence="1">
    <location>
        <begin position="2"/>
        <end position="96"/>
    </location>
</feature>
<comment type="caution">
    <text evidence="2">The sequence shown here is derived from an EMBL/GenBank/DDBJ whole genome shotgun (WGS) entry which is preliminary data.</text>
</comment>
<gene>
    <name evidence="2" type="ORF">OFUS_LOCUS24873</name>
</gene>
<name>A0A8S4Q2R7_OWEFU</name>
<dbReference type="OrthoDB" id="6158386at2759"/>
<reference evidence="2" key="1">
    <citation type="submission" date="2022-03" db="EMBL/GenBank/DDBJ databases">
        <authorList>
            <person name="Martin C."/>
        </authorList>
    </citation>
    <scope>NUCLEOTIDE SEQUENCE</scope>
</reference>